<dbReference type="InterPro" id="IPR013154">
    <property type="entry name" value="ADH-like_N"/>
</dbReference>
<protein>
    <submittedName>
        <fullName evidence="2">Oxidoreductase</fullName>
    </submittedName>
</protein>
<proteinExistence type="predicted"/>
<reference evidence="2 3" key="1">
    <citation type="submission" date="2021-01" db="EMBL/GenBank/DDBJ databases">
        <title>Whole genome shotgun sequence of Planotetraspora kaengkrachanensis NBRC 104272.</title>
        <authorList>
            <person name="Komaki H."/>
            <person name="Tamura T."/>
        </authorList>
    </citation>
    <scope>NUCLEOTIDE SEQUENCE [LARGE SCALE GENOMIC DNA]</scope>
    <source>
        <strain evidence="2 3">NBRC 104272</strain>
    </source>
</reference>
<evidence type="ECO:0000313" key="2">
    <source>
        <dbReference type="EMBL" id="GIG80425.1"/>
    </source>
</evidence>
<dbReference type="InterPro" id="IPR013149">
    <property type="entry name" value="ADH-like_C"/>
</dbReference>
<dbReference type="Proteomes" id="UP000630097">
    <property type="component" value="Unassembled WGS sequence"/>
</dbReference>
<gene>
    <name evidence="2" type="ORF">Pka01_35520</name>
</gene>
<name>A0A8J3M6P7_9ACTN</name>
<dbReference type="SMART" id="SM00829">
    <property type="entry name" value="PKS_ER"/>
    <property type="match status" value="1"/>
</dbReference>
<accession>A0A8J3M6P7</accession>
<dbReference type="RefSeq" id="WP_203883838.1">
    <property type="nucleotide sequence ID" value="NZ_BAABHH010000012.1"/>
</dbReference>
<dbReference type="AlphaFoldDB" id="A0A8J3M6P7"/>
<organism evidence="2 3">
    <name type="scientific">Planotetraspora kaengkrachanensis</name>
    <dbReference type="NCBI Taxonomy" id="575193"/>
    <lineage>
        <taxon>Bacteria</taxon>
        <taxon>Bacillati</taxon>
        <taxon>Actinomycetota</taxon>
        <taxon>Actinomycetes</taxon>
        <taxon>Streptosporangiales</taxon>
        <taxon>Streptosporangiaceae</taxon>
        <taxon>Planotetraspora</taxon>
    </lineage>
</organism>
<comment type="caution">
    <text evidence="2">The sequence shown here is derived from an EMBL/GenBank/DDBJ whole genome shotgun (WGS) entry which is preliminary data.</text>
</comment>
<dbReference type="SUPFAM" id="SSF50129">
    <property type="entry name" value="GroES-like"/>
    <property type="match status" value="1"/>
</dbReference>
<feature type="domain" description="Enoyl reductase (ER)" evidence="1">
    <location>
        <begin position="10"/>
        <end position="322"/>
    </location>
</feature>
<dbReference type="SUPFAM" id="SSF51735">
    <property type="entry name" value="NAD(P)-binding Rossmann-fold domains"/>
    <property type="match status" value="1"/>
</dbReference>
<dbReference type="EMBL" id="BONV01000014">
    <property type="protein sequence ID" value="GIG80425.1"/>
    <property type="molecule type" value="Genomic_DNA"/>
</dbReference>
<dbReference type="InterPro" id="IPR011032">
    <property type="entry name" value="GroES-like_sf"/>
</dbReference>
<dbReference type="Pfam" id="PF00107">
    <property type="entry name" value="ADH_zinc_N"/>
    <property type="match status" value="1"/>
</dbReference>
<dbReference type="GO" id="GO:0008270">
    <property type="term" value="F:zinc ion binding"/>
    <property type="evidence" value="ECO:0007669"/>
    <property type="project" value="InterPro"/>
</dbReference>
<dbReference type="PANTHER" id="PTHR43677">
    <property type="entry name" value="SHORT-CHAIN DEHYDROGENASE/REDUCTASE"/>
    <property type="match status" value="1"/>
</dbReference>
<dbReference type="Gene3D" id="3.40.50.720">
    <property type="entry name" value="NAD(P)-binding Rossmann-like Domain"/>
    <property type="match status" value="1"/>
</dbReference>
<dbReference type="InterPro" id="IPR020843">
    <property type="entry name" value="ER"/>
</dbReference>
<dbReference type="PROSITE" id="PS01162">
    <property type="entry name" value="QOR_ZETA_CRYSTAL"/>
    <property type="match status" value="1"/>
</dbReference>
<dbReference type="Gene3D" id="3.90.180.10">
    <property type="entry name" value="Medium-chain alcohol dehydrogenases, catalytic domain"/>
    <property type="match status" value="1"/>
</dbReference>
<evidence type="ECO:0000313" key="3">
    <source>
        <dbReference type="Proteomes" id="UP000630097"/>
    </source>
</evidence>
<dbReference type="GO" id="GO:0016491">
    <property type="term" value="F:oxidoreductase activity"/>
    <property type="evidence" value="ECO:0007669"/>
    <property type="project" value="InterPro"/>
</dbReference>
<dbReference type="InterPro" id="IPR002364">
    <property type="entry name" value="Quin_OxRdtase/zeta-crystal_CS"/>
</dbReference>
<dbReference type="Pfam" id="PF08240">
    <property type="entry name" value="ADH_N"/>
    <property type="match status" value="1"/>
</dbReference>
<evidence type="ECO:0000259" key="1">
    <source>
        <dbReference type="SMART" id="SM00829"/>
    </source>
</evidence>
<dbReference type="PANTHER" id="PTHR43677:SF4">
    <property type="entry name" value="QUINONE OXIDOREDUCTASE-LIKE PROTEIN 2"/>
    <property type="match status" value="1"/>
</dbReference>
<dbReference type="InterPro" id="IPR036291">
    <property type="entry name" value="NAD(P)-bd_dom_sf"/>
</dbReference>
<dbReference type="InterPro" id="IPR051397">
    <property type="entry name" value="Zn-ADH-like_protein"/>
</dbReference>
<sequence length="324" mass="33858">MRRIRYYAYGGPEVLTMEETEIPAPGPGQVRIRAEVIAANFVDVKFRQGSDTGGIYRRDLPAVLTGDVVGTVGAVGRGVDPGLVGRRVAALAEDAFADHVLAEAEWLAPVPEGVDDATASMLPMGGPVALGALRAARMSPGETVLVHAAAGGIGHLAVQLARLRGAGTVIATAGSAGKLDFTRALGADAAVDYSAEDWPEQVRELAPRGIDVVLDSVGGRVLLRSLDLLAPFGRAVVYGAAGGELTGVPLTGLFAMRSVAGFSLLAWRAAAPRQARDDMEEVATHAAEGRMRAMSHARLPLHEAAEAHRIMESRSQLGRVLLVP</sequence>
<keyword evidence="3" id="KW-1185">Reference proteome</keyword>